<evidence type="ECO:0000313" key="3">
    <source>
        <dbReference type="Proteomes" id="UP001342314"/>
    </source>
</evidence>
<feature type="compositionally biased region" description="Acidic residues" evidence="1">
    <location>
        <begin position="386"/>
        <end position="399"/>
    </location>
</feature>
<gene>
    <name evidence="2" type="ORF">Rhopal_004815-T1</name>
</gene>
<feature type="region of interest" description="Disordered" evidence="1">
    <location>
        <begin position="367"/>
        <end position="409"/>
    </location>
</feature>
<keyword evidence="3" id="KW-1185">Reference proteome</keyword>
<dbReference type="EMBL" id="BQKY01000009">
    <property type="protein sequence ID" value="GJN91792.1"/>
    <property type="molecule type" value="Genomic_DNA"/>
</dbReference>
<feature type="compositionally biased region" description="Low complexity" evidence="1">
    <location>
        <begin position="1"/>
        <end position="35"/>
    </location>
</feature>
<dbReference type="Proteomes" id="UP001342314">
    <property type="component" value="Unassembled WGS sequence"/>
</dbReference>
<feature type="region of interest" description="Disordered" evidence="1">
    <location>
        <begin position="1"/>
        <end position="76"/>
    </location>
</feature>
<feature type="region of interest" description="Disordered" evidence="1">
    <location>
        <begin position="531"/>
        <end position="561"/>
    </location>
</feature>
<name>A0AAV5GRX2_9BASI</name>
<feature type="region of interest" description="Disordered" evidence="1">
    <location>
        <begin position="462"/>
        <end position="490"/>
    </location>
</feature>
<accession>A0AAV5GRX2</accession>
<evidence type="ECO:0000256" key="1">
    <source>
        <dbReference type="SAM" id="MobiDB-lite"/>
    </source>
</evidence>
<evidence type="ECO:0000313" key="2">
    <source>
        <dbReference type="EMBL" id="GJN91792.1"/>
    </source>
</evidence>
<feature type="compositionally biased region" description="Low complexity" evidence="1">
    <location>
        <begin position="462"/>
        <end position="472"/>
    </location>
</feature>
<feature type="compositionally biased region" description="Low complexity" evidence="1">
    <location>
        <begin position="531"/>
        <end position="550"/>
    </location>
</feature>
<sequence length="872" mass="92163">MQPGPSAVSRAPRSSSLAAPAATAPPHSTSRVVSPSSPPEPPADTVYLAQTPPTAAPDDPPTYAQTLDATRPTTARRGRFLRYQPWIDKRAQERRDERDALRAAGLLQPSSWDIDSGDGEGTAEPHLARAASARERDELAEQRLAGASGACNDAPSTRKRGDSGASLASLGRDAVQNLSTNTFLQRVGARFSRGLPDKPLCACAIPERMVEEGDERLPPTPNADALATGLYLLDNQPISASSPLSTSATSSDARTLPIWSGLGVHHLELHVEPTRGSSTSLHGLAVGLVAGAHGQLEVRMWSLASLVNLAKWRAFDENSTALDLSPTTPGARLELPLEWARSSIRLPVPHAAGPVLFFRLFRIPPAQSSAPSAGNTRPDFARQESSESEDESDDEDDDLSPSQRRKKAEREAEERRLFLCVATQRSAFVYESRPSEKRSWTLTKEFFAPATPKFVRLVRTSTATSPSSLPSLHKAQSRPSSTAFTSTSPASASFAHTPDLHLLLGLSHRIVLIRLADSTVHELVLPTLSPASASRPRSISGSSSSAASAASHHRRAQASLSAAPARLASALGRAVERVSELVEGQRGVPAGMRGEEEGQLVKGRKMREDAADAAGRYGQGAEGEGKWVGVEEVVLQLSSKRRKRRGEGAEAERHFLLVTKGRTTYLLPSPLVLAPASSIVPGSASEGDERERDALVPLALHTFHWPASTAPPARVLGFVSPLATNAAYSHLTLCAFSTTGVAVQEFALSHAAALDAPRPNAGVVVPLSSVPHAPLVGSHLSRLSSTTAPHLHDYRDAAAADSDPDLSTSASLDFGRETGLLLASRPAAPDGRAAGGGEGGASCLFYAAARGEWVLKRLRVAGSGGAAAVAKR</sequence>
<protein>
    <submittedName>
        <fullName evidence="2">Uncharacterized protein</fullName>
    </submittedName>
</protein>
<reference evidence="2 3" key="1">
    <citation type="submission" date="2021-12" db="EMBL/GenBank/DDBJ databases">
        <title>High titer production of polyol ester of fatty acids by Rhodotorula paludigena BS15 towards product separation-free biomass refinery.</title>
        <authorList>
            <person name="Mano J."/>
            <person name="Ono H."/>
            <person name="Tanaka T."/>
            <person name="Naito K."/>
            <person name="Sushida H."/>
            <person name="Ike M."/>
            <person name="Tokuyasu K."/>
            <person name="Kitaoka M."/>
        </authorList>
    </citation>
    <scope>NUCLEOTIDE SEQUENCE [LARGE SCALE GENOMIC DNA]</scope>
    <source>
        <strain evidence="2 3">BS15</strain>
    </source>
</reference>
<organism evidence="2 3">
    <name type="scientific">Rhodotorula paludigena</name>
    <dbReference type="NCBI Taxonomy" id="86838"/>
    <lineage>
        <taxon>Eukaryota</taxon>
        <taxon>Fungi</taxon>
        <taxon>Dikarya</taxon>
        <taxon>Basidiomycota</taxon>
        <taxon>Pucciniomycotina</taxon>
        <taxon>Microbotryomycetes</taxon>
        <taxon>Sporidiobolales</taxon>
        <taxon>Sporidiobolaceae</taxon>
        <taxon>Rhodotorula</taxon>
    </lineage>
</organism>
<dbReference type="AlphaFoldDB" id="A0AAV5GRX2"/>
<comment type="caution">
    <text evidence="2">The sequence shown here is derived from an EMBL/GenBank/DDBJ whole genome shotgun (WGS) entry which is preliminary data.</text>
</comment>
<proteinExistence type="predicted"/>
<feature type="compositionally biased region" description="Low complexity" evidence="1">
    <location>
        <begin position="479"/>
        <end position="490"/>
    </location>
</feature>
<feature type="region of interest" description="Disordered" evidence="1">
    <location>
        <begin position="141"/>
        <end position="166"/>
    </location>
</feature>